<dbReference type="InterPro" id="IPR000544">
    <property type="entry name" value="Octanoyltransferase"/>
</dbReference>
<dbReference type="EMBL" id="JBHSCX010000007">
    <property type="protein sequence ID" value="MFC4362539.1"/>
    <property type="molecule type" value="Genomic_DNA"/>
</dbReference>
<evidence type="ECO:0000313" key="9">
    <source>
        <dbReference type="Proteomes" id="UP001595840"/>
    </source>
</evidence>
<evidence type="ECO:0000256" key="4">
    <source>
        <dbReference type="ARBA" id="ARBA00024732"/>
    </source>
</evidence>
<keyword evidence="2 5" id="KW-0808">Transferase</keyword>
<dbReference type="GO" id="GO:0033819">
    <property type="term" value="F:lipoyl(octanoyl) transferase activity"/>
    <property type="evidence" value="ECO:0007669"/>
    <property type="project" value="UniProtKB-EC"/>
</dbReference>
<comment type="similarity">
    <text evidence="5 6">Belongs to the LipB family.</text>
</comment>
<dbReference type="Gene3D" id="3.30.930.10">
    <property type="entry name" value="Bira Bifunctional Protein, Domain 2"/>
    <property type="match status" value="1"/>
</dbReference>
<evidence type="ECO:0000256" key="1">
    <source>
        <dbReference type="ARBA" id="ARBA00004821"/>
    </source>
</evidence>
<dbReference type="PROSITE" id="PS01313">
    <property type="entry name" value="LIPB"/>
    <property type="match status" value="1"/>
</dbReference>
<dbReference type="PROSITE" id="PS51733">
    <property type="entry name" value="BPL_LPL_CATALYTIC"/>
    <property type="match status" value="1"/>
</dbReference>
<keyword evidence="3 5" id="KW-0012">Acyltransferase</keyword>
<comment type="function">
    <text evidence="4 5 6">Catalyzes the transfer of endogenously produced octanoic acid from octanoyl-acyl-carrier-protein onto the lipoyl domains of lipoate-dependent enzymes. Lipoyl-ACP can also act as a substrate although octanoyl-ACP is likely to be the physiological substrate.</text>
</comment>
<dbReference type="Proteomes" id="UP001595840">
    <property type="component" value="Unassembled WGS sequence"/>
</dbReference>
<evidence type="ECO:0000256" key="5">
    <source>
        <dbReference type="HAMAP-Rule" id="MF_00013"/>
    </source>
</evidence>
<comment type="miscellaneous">
    <text evidence="5">In the reaction, the free carboxyl group of octanoic acid is attached via an amide linkage to the epsilon-amino group of a specific lysine residue of lipoyl domains of lipoate-dependent enzymes.</text>
</comment>
<dbReference type="InterPro" id="IPR020605">
    <property type="entry name" value="Octanoyltransferase_CS"/>
</dbReference>
<dbReference type="CDD" id="cd16444">
    <property type="entry name" value="LipB"/>
    <property type="match status" value="1"/>
</dbReference>
<dbReference type="NCBIfam" id="NF010922">
    <property type="entry name" value="PRK14342.1"/>
    <property type="match status" value="1"/>
</dbReference>
<protein>
    <recommendedName>
        <fullName evidence="5 6">Octanoyltransferase</fullName>
        <ecNumber evidence="5 6">2.3.1.181</ecNumber>
    </recommendedName>
    <alternativeName>
        <fullName evidence="5">Lipoate-protein ligase B</fullName>
    </alternativeName>
    <alternativeName>
        <fullName evidence="5">Lipoyl/octanoyl transferase</fullName>
    </alternativeName>
    <alternativeName>
        <fullName evidence="5">Octanoyl-[acyl-carrier-protein]-protein N-octanoyltransferase</fullName>
    </alternativeName>
</protein>
<dbReference type="PANTHER" id="PTHR10993:SF7">
    <property type="entry name" value="LIPOYLTRANSFERASE 2, MITOCHONDRIAL-RELATED"/>
    <property type="match status" value="1"/>
</dbReference>
<keyword evidence="9" id="KW-1185">Reference proteome</keyword>
<keyword evidence="5" id="KW-0963">Cytoplasm</keyword>
<evidence type="ECO:0000313" key="8">
    <source>
        <dbReference type="EMBL" id="MFC4362539.1"/>
    </source>
</evidence>
<dbReference type="InterPro" id="IPR004143">
    <property type="entry name" value="BPL_LPL_catalytic"/>
</dbReference>
<comment type="pathway">
    <text evidence="1 5 6">Protein modification; protein lipoylation via endogenous pathway; protein N(6)-(lipoyl)lysine from octanoyl-[acyl-carrier-protein]: step 1/2.</text>
</comment>
<comment type="catalytic activity">
    <reaction evidence="5 6">
        <text>octanoyl-[ACP] + L-lysyl-[protein] = N(6)-octanoyl-L-lysyl-[protein] + holo-[ACP] + H(+)</text>
        <dbReference type="Rhea" id="RHEA:17665"/>
        <dbReference type="Rhea" id="RHEA-COMP:9636"/>
        <dbReference type="Rhea" id="RHEA-COMP:9685"/>
        <dbReference type="Rhea" id="RHEA-COMP:9752"/>
        <dbReference type="Rhea" id="RHEA-COMP:9928"/>
        <dbReference type="ChEBI" id="CHEBI:15378"/>
        <dbReference type="ChEBI" id="CHEBI:29969"/>
        <dbReference type="ChEBI" id="CHEBI:64479"/>
        <dbReference type="ChEBI" id="CHEBI:78463"/>
        <dbReference type="ChEBI" id="CHEBI:78809"/>
        <dbReference type="EC" id="2.3.1.181"/>
    </reaction>
</comment>
<evidence type="ECO:0000256" key="3">
    <source>
        <dbReference type="ARBA" id="ARBA00023315"/>
    </source>
</evidence>
<proteinExistence type="inferred from homology"/>
<dbReference type="EC" id="2.3.1.181" evidence="5 6"/>
<evidence type="ECO:0000256" key="6">
    <source>
        <dbReference type="PIRNR" id="PIRNR016262"/>
    </source>
</evidence>
<feature type="binding site" evidence="5">
    <location>
        <begin position="72"/>
        <end position="79"/>
    </location>
    <ligand>
        <name>substrate</name>
    </ligand>
</feature>
<organism evidence="8 9">
    <name type="scientific">Simiduia curdlanivorans</name>
    <dbReference type="NCBI Taxonomy" id="1492769"/>
    <lineage>
        <taxon>Bacteria</taxon>
        <taxon>Pseudomonadati</taxon>
        <taxon>Pseudomonadota</taxon>
        <taxon>Gammaproteobacteria</taxon>
        <taxon>Cellvibrionales</taxon>
        <taxon>Cellvibrionaceae</taxon>
        <taxon>Simiduia</taxon>
    </lineage>
</organism>
<dbReference type="PIRSF" id="PIRSF016262">
    <property type="entry name" value="LPLase"/>
    <property type="match status" value="1"/>
</dbReference>
<feature type="binding site" evidence="5">
    <location>
        <begin position="144"/>
        <end position="146"/>
    </location>
    <ligand>
        <name>substrate</name>
    </ligand>
</feature>
<reference evidence="9" key="1">
    <citation type="journal article" date="2019" name="Int. J. Syst. Evol. Microbiol.">
        <title>The Global Catalogue of Microorganisms (GCM) 10K type strain sequencing project: providing services to taxonomists for standard genome sequencing and annotation.</title>
        <authorList>
            <consortium name="The Broad Institute Genomics Platform"/>
            <consortium name="The Broad Institute Genome Sequencing Center for Infectious Disease"/>
            <person name="Wu L."/>
            <person name="Ma J."/>
        </authorList>
    </citation>
    <scope>NUCLEOTIDE SEQUENCE [LARGE SCALE GENOMIC DNA]</scope>
    <source>
        <strain evidence="9">CECT 8570</strain>
    </source>
</reference>
<feature type="site" description="Lowers pKa of active site Cys" evidence="5">
    <location>
        <position position="141"/>
    </location>
</feature>
<comment type="subcellular location">
    <subcellularLocation>
        <location evidence="5">Cytoplasm</location>
    </subcellularLocation>
</comment>
<sequence>MEPERELIVRWLGRVPYEPVWRTMSAFTSERDDSTVDELWLLEHPAVFTQGQAGKAEHVLMPGDIPVVKVDRGGQVTYHGPGQLVAYPLLDIKRLGLGVRDLVTAIEQLVVDTVAAYGVSAYAKPEAPGVYVDSPDYAGAKIASLGLRVRKHRSYHGLALNVAMDLEPFKRINPCGYQGLQMTQLSALAGSPVNVRAVAEKMTELFADAFGYQRVSFTEEFHPNLLAAQASH</sequence>
<dbReference type="HAMAP" id="MF_00013">
    <property type="entry name" value="LipB"/>
    <property type="match status" value="1"/>
</dbReference>
<evidence type="ECO:0000259" key="7">
    <source>
        <dbReference type="PROSITE" id="PS51733"/>
    </source>
</evidence>
<accession>A0ABV8V3P4</accession>
<comment type="caution">
    <text evidence="8">The sequence shown here is derived from an EMBL/GenBank/DDBJ whole genome shotgun (WGS) entry which is preliminary data.</text>
</comment>
<dbReference type="InterPro" id="IPR045864">
    <property type="entry name" value="aa-tRNA-synth_II/BPL/LPL"/>
</dbReference>
<dbReference type="PANTHER" id="PTHR10993">
    <property type="entry name" value="OCTANOYLTRANSFERASE"/>
    <property type="match status" value="1"/>
</dbReference>
<dbReference type="Pfam" id="PF21948">
    <property type="entry name" value="LplA-B_cat"/>
    <property type="match status" value="1"/>
</dbReference>
<dbReference type="RefSeq" id="WP_290265376.1">
    <property type="nucleotide sequence ID" value="NZ_JAUFQG010000006.1"/>
</dbReference>
<gene>
    <name evidence="5 8" type="primary">lipB</name>
    <name evidence="8" type="ORF">ACFOX3_09500</name>
</gene>
<dbReference type="NCBIfam" id="TIGR00214">
    <property type="entry name" value="lipB"/>
    <property type="match status" value="1"/>
</dbReference>
<feature type="binding site" evidence="5">
    <location>
        <begin position="157"/>
        <end position="159"/>
    </location>
    <ligand>
        <name>substrate</name>
    </ligand>
</feature>
<name>A0ABV8V3P4_9GAMM</name>
<feature type="domain" description="BPL/LPL catalytic" evidence="7">
    <location>
        <begin position="33"/>
        <end position="214"/>
    </location>
</feature>
<feature type="active site" description="Acyl-thioester intermediate" evidence="5">
    <location>
        <position position="175"/>
    </location>
</feature>
<dbReference type="SUPFAM" id="SSF55681">
    <property type="entry name" value="Class II aaRS and biotin synthetases"/>
    <property type="match status" value="1"/>
</dbReference>
<evidence type="ECO:0000256" key="2">
    <source>
        <dbReference type="ARBA" id="ARBA00022679"/>
    </source>
</evidence>